<reference evidence="1 2" key="1">
    <citation type="journal article" date="2015" name="Genome Biol. Evol.">
        <title>Characterization of Three Mycobacterium spp. with Potential Use in Bioremediation by Genome Sequencing and Comparative Genomics.</title>
        <authorList>
            <person name="Das S."/>
            <person name="Pettersson B.M."/>
            <person name="Behra P.R."/>
            <person name="Ramesh M."/>
            <person name="Dasgupta S."/>
            <person name="Bhattacharya A."/>
            <person name="Kirsebom L.A."/>
        </authorList>
    </citation>
    <scope>NUCLEOTIDE SEQUENCE [LARGE SCALE GENOMIC DNA]</scope>
    <source>
        <strain evidence="1 2">DSM 43826</strain>
    </source>
</reference>
<evidence type="ECO:0000313" key="1">
    <source>
        <dbReference type="EMBL" id="KMO82448.1"/>
    </source>
</evidence>
<comment type="caution">
    <text evidence="1">The sequence shown here is derived from an EMBL/GenBank/DDBJ whole genome shotgun (WGS) entry which is preliminary data.</text>
</comment>
<evidence type="ECO:0000313" key="2">
    <source>
        <dbReference type="Proteomes" id="UP000036513"/>
    </source>
</evidence>
<dbReference type="EMBL" id="JYNL01000009">
    <property type="protein sequence ID" value="KMO82448.1"/>
    <property type="molecule type" value="Genomic_DNA"/>
</dbReference>
<keyword evidence="2" id="KW-1185">Reference proteome</keyword>
<name>A0A0J6WKB7_9MYCO</name>
<protein>
    <submittedName>
        <fullName evidence="1">Uncharacterized protein</fullName>
    </submittedName>
</protein>
<proteinExistence type="predicted"/>
<dbReference type="AlphaFoldDB" id="A0A0J6WKB7"/>
<dbReference type="PATRIC" id="fig|37916.4.peg.947"/>
<organism evidence="1 2">
    <name type="scientific">Mycolicibacterium chlorophenolicum</name>
    <dbReference type="NCBI Taxonomy" id="37916"/>
    <lineage>
        <taxon>Bacteria</taxon>
        <taxon>Bacillati</taxon>
        <taxon>Actinomycetota</taxon>
        <taxon>Actinomycetes</taxon>
        <taxon>Mycobacteriales</taxon>
        <taxon>Mycobacteriaceae</taxon>
        <taxon>Mycolicibacterium</taxon>
    </lineage>
</organism>
<sequence length="104" mass="10761">MGFNTAVVIRNDGLAEIGMHAEEFVAAVQDRVVTGGEIAVGTHANVATVHAADHADAVVLIAVGGNYSTKVYTGAYAGPHHTQDGAVALLEQWAASMGYRLARS</sequence>
<accession>A0A0J6WKB7</accession>
<dbReference type="Proteomes" id="UP000036513">
    <property type="component" value="Unassembled WGS sequence"/>
</dbReference>
<gene>
    <name evidence="1" type="ORF">MCHLDSM_01071</name>
</gene>
<dbReference type="STRING" id="37916.MCHLDSM_01071"/>
<dbReference type="RefSeq" id="WP_048469060.1">
    <property type="nucleotide sequence ID" value="NZ_JYNL01000009.1"/>
</dbReference>